<proteinExistence type="predicted"/>
<dbReference type="AlphaFoldDB" id="A0A4Q1KDP7"/>
<feature type="compositionally biased region" description="Basic and acidic residues" evidence="1">
    <location>
        <begin position="69"/>
        <end position="82"/>
    </location>
</feature>
<gene>
    <name evidence="2" type="ORF">EQG66_12945</name>
</gene>
<evidence type="ECO:0000313" key="2">
    <source>
        <dbReference type="EMBL" id="RXR26477.1"/>
    </source>
</evidence>
<accession>A0A4Q1KDP7</accession>
<comment type="caution">
    <text evidence="2">The sequence shown here is derived from an EMBL/GenBank/DDBJ whole genome shotgun (WGS) entry which is preliminary data.</text>
</comment>
<protein>
    <submittedName>
        <fullName evidence="2">AbrB family transcriptional regulator</fullName>
    </submittedName>
</protein>
<feature type="region of interest" description="Disordered" evidence="1">
    <location>
        <begin position="67"/>
        <end position="90"/>
    </location>
</feature>
<dbReference type="RefSeq" id="WP_129405018.1">
    <property type="nucleotide sequence ID" value="NZ_SBKP01000015.1"/>
</dbReference>
<organism evidence="2 3">
    <name type="scientific">Sphingobium fluviale</name>
    <dbReference type="NCBI Taxonomy" id="2506423"/>
    <lineage>
        <taxon>Bacteria</taxon>
        <taxon>Pseudomonadati</taxon>
        <taxon>Pseudomonadota</taxon>
        <taxon>Alphaproteobacteria</taxon>
        <taxon>Sphingomonadales</taxon>
        <taxon>Sphingomonadaceae</taxon>
        <taxon>Sphingobium</taxon>
    </lineage>
</organism>
<keyword evidence="3" id="KW-1185">Reference proteome</keyword>
<evidence type="ECO:0000313" key="3">
    <source>
        <dbReference type="Proteomes" id="UP000290958"/>
    </source>
</evidence>
<reference evidence="3" key="1">
    <citation type="submission" date="2019-01" db="EMBL/GenBank/DDBJ databases">
        <title>Cytophagaceae bacterium strain CAR-16.</title>
        <authorList>
            <person name="Chen W.-M."/>
        </authorList>
    </citation>
    <scope>NUCLEOTIDE SEQUENCE [LARGE SCALE GENOMIC DNA]</scope>
    <source>
        <strain evidence="3">CHR27</strain>
    </source>
</reference>
<dbReference type="SUPFAM" id="SSF89447">
    <property type="entry name" value="AbrB/MazE/MraZ-like"/>
    <property type="match status" value="1"/>
</dbReference>
<sequence length="90" mass="9864">MTEEYKAKVFKSGNSVALRLPKALGIAEGDDIVIAPHADGSFTFWKEDDGLKVLMGLYGSFSPGFMSEGRGDIEQEERDWSPRKPKGKAA</sequence>
<dbReference type="OrthoDB" id="7173678at2"/>
<name>A0A4Q1KDP7_9SPHN</name>
<evidence type="ECO:0000256" key="1">
    <source>
        <dbReference type="SAM" id="MobiDB-lite"/>
    </source>
</evidence>
<dbReference type="InterPro" id="IPR037914">
    <property type="entry name" value="SpoVT-AbrB_sf"/>
</dbReference>
<dbReference type="EMBL" id="SBKP01000015">
    <property type="protein sequence ID" value="RXR26477.1"/>
    <property type="molecule type" value="Genomic_DNA"/>
</dbReference>
<dbReference type="Proteomes" id="UP000290958">
    <property type="component" value="Unassembled WGS sequence"/>
</dbReference>